<dbReference type="OrthoDB" id="9761899at2"/>
<dbReference type="CDD" id="cd02980">
    <property type="entry name" value="TRX_Fd_family"/>
    <property type="match status" value="1"/>
</dbReference>
<reference evidence="1" key="1">
    <citation type="submission" date="2014-08" db="EMBL/GenBank/DDBJ databases">
        <title>Comparative genomics of the Paenibacillus odorifer group.</title>
        <authorList>
            <person name="den Bakker H.C."/>
            <person name="Tsai Y.-C.Y.-C."/>
            <person name="Martin N."/>
            <person name="Korlach J."/>
            <person name="Wiedmann M."/>
        </authorList>
    </citation>
    <scope>NUCLEOTIDE SEQUENCE [LARGE SCALE GENOMIC DNA]</scope>
    <source>
        <strain evidence="1">DSM 13188</strain>
    </source>
</reference>
<dbReference type="Gene3D" id="3.40.30.10">
    <property type="entry name" value="Glutaredoxin"/>
    <property type="match status" value="1"/>
</dbReference>
<protein>
    <submittedName>
        <fullName evidence="1">Cobalamin biosynthesis protein CbiW</fullName>
    </submittedName>
</protein>
<dbReference type="EMBL" id="CP009285">
    <property type="protein sequence ID" value="AIQ59617.1"/>
    <property type="molecule type" value="Genomic_DNA"/>
</dbReference>
<dbReference type="Proteomes" id="UP000029518">
    <property type="component" value="Chromosome"/>
</dbReference>
<gene>
    <name evidence="1" type="ORF">PBOR_23680</name>
</gene>
<dbReference type="InterPro" id="IPR036249">
    <property type="entry name" value="Thioredoxin-like_sf"/>
</dbReference>
<name>A0A089LFH1_PAEBO</name>
<accession>A0A089LFH1</accession>
<proteinExistence type="predicted"/>
<dbReference type="HOGENOM" id="CLU_126515_3_0_9"/>
<sequence>MTTWNLQGTVSHLLICNGSDCKKHKGEEVADAIEDEIGKQGANSLIHTTVTRCNGRCSDACVVISYPEGVWYRDITPKSAKSLVRKVLKGERLEENVLYTYEEGLKAVNPKGAKGKKKK</sequence>
<keyword evidence="2" id="KW-1185">Reference proteome</keyword>
<evidence type="ECO:0000313" key="1">
    <source>
        <dbReference type="EMBL" id="AIQ59617.1"/>
    </source>
</evidence>
<dbReference type="RefSeq" id="WP_042215652.1">
    <property type="nucleotide sequence ID" value="NZ_CP009285.1"/>
</dbReference>
<dbReference type="SUPFAM" id="SSF52833">
    <property type="entry name" value="Thioredoxin-like"/>
    <property type="match status" value="1"/>
</dbReference>
<dbReference type="AlphaFoldDB" id="A0A089LFH1"/>
<evidence type="ECO:0000313" key="2">
    <source>
        <dbReference type="Proteomes" id="UP000029518"/>
    </source>
</evidence>
<dbReference type="KEGG" id="pbd:PBOR_23680"/>
<organism evidence="1 2">
    <name type="scientific">Paenibacillus borealis</name>
    <dbReference type="NCBI Taxonomy" id="160799"/>
    <lineage>
        <taxon>Bacteria</taxon>
        <taxon>Bacillati</taxon>
        <taxon>Bacillota</taxon>
        <taxon>Bacilli</taxon>
        <taxon>Bacillales</taxon>
        <taxon>Paenibacillaceae</taxon>
        <taxon>Paenibacillus</taxon>
    </lineage>
</organism>